<gene>
    <name evidence="2" type="ORF">POL58_10990</name>
</gene>
<proteinExistence type="predicted"/>
<name>A0ABT5B2D7_9BACT</name>
<evidence type="ECO:0000313" key="2">
    <source>
        <dbReference type="EMBL" id="MDC0668269.1"/>
    </source>
</evidence>
<accession>A0ABT5B2D7</accession>
<dbReference type="RefSeq" id="WP_271997224.1">
    <property type="nucleotide sequence ID" value="NZ_JAQNDN010000004.1"/>
</dbReference>
<dbReference type="Proteomes" id="UP001217838">
    <property type="component" value="Unassembled WGS sequence"/>
</dbReference>
<reference evidence="2 3" key="1">
    <citation type="submission" date="2022-11" db="EMBL/GenBank/DDBJ databases">
        <title>Minimal conservation of predation-associated metabolite biosynthetic gene clusters underscores biosynthetic potential of Myxococcota including descriptions for ten novel species: Archangium lansinium sp. nov., Myxococcus landrumus sp. nov., Nannocystis bai.</title>
        <authorList>
            <person name="Ahearne A."/>
            <person name="Stevens C."/>
            <person name="Dowd S."/>
        </authorList>
    </citation>
    <scope>NUCLEOTIDE SEQUENCE [LARGE SCALE GENOMIC DNA]</scope>
    <source>
        <strain evidence="2 3">NCELM</strain>
    </source>
</reference>
<evidence type="ECO:0000256" key="1">
    <source>
        <dbReference type="SAM" id="MobiDB-lite"/>
    </source>
</evidence>
<organism evidence="2 3">
    <name type="scientific">Nannocystis radixulma</name>
    <dbReference type="NCBI Taxonomy" id="2995305"/>
    <lineage>
        <taxon>Bacteria</taxon>
        <taxon>Pseudomonadati</taxon>
        <taxon>Myxococcota</taxon>
        <taxon>Polyangia</taxon>
        <taxon>Nannocystales</taxon>
        <taxon>Nannocystaceae</taxon>
        <taxon>Nannocystis</taxon>
    </lineage>
</organism>
<dbReference type="EMBL" id="JAQNDN010000004">
    <property type="protein sequence ID" value="MDC0668269.1"/>
    <property type="molecule type" value="Genomic_DNA"/>
</dbReference>
<evidence type="ECO:0000313" key="3">
    <source>
        <dbReference type="Proteomes" id="UP001217838"/>
    </source>
</evidence>
<protein>
    <submittedName>
        <fullName evidence="2">Uncharacterized protein</fullName>
    </submittedName>
</protein>
<keyword evidence="3" id="KW-1185">Reference proteome</keyword>
<feature type="region of interest" description="Disordered" evidence="1">
    <location>
        <begin position="1"/>
        <end position="26"/>
    </location>
</feature>
<sequence>MSAEQQFTSLKPPRLERAQTPPSPPTLPSAWQCTAILHPFSPPPQTGPVLDVPFFQLCVATIGYIEGIVLSVQITGLSHGTWWYKIQPGGTQLSTDKGKTWSTVDMGWTLPTRNWLQANATYFSTGYLNWMQAQQVDWWKQPVANSLATTWIWFNSGNASAGLPFRMMFGAPPPTPVKGDPQQLAVFQNFSFTYFPSFEATSTPVVDRWSPPNIPGFVGGNPDRLKLVEWRPHFAMTTYMTPVDSKSFPLPTMVLYQWLADGDYRELSDRAQSTVMSYEYNPQSGIDYQQALLFGVAPRSVQPPPQDAGNGFLYTKNNSTPDQCISFGFGEEPPSWARIRQVHGTIHACVSNNPALCPNQLVTIISVLFPPSTEYPQGRYLWTWYSPFPGSDGSHARPITFMESASTIAEGGTSLALADYYDYHETPRPFGPDPFVIPGACIVPPPNTRKAD</sequence>
<comment type="caution">
    <text evidence="2">The sequence shown here is derived from an EMBL/GenBank/DDBJ whole genome shotgun (WGS) entry which is preliminary data.</text>
</comment>